<dbReference type="PANTHER" id="PTHR11932">
    <property type="entry name" value="CULLIN"/>
    <property type="match status" value="1"/>
</dbReference>
<dbReference type="GO" id="GO:0006511">
    <property type="term" value="P:ubiquitin-dependent protein catabolic process"/>
    <property type="evidence" value="ECO:0007669"/>
    <property type="project" value="InterPro"/>
</dbReference>
<evidence type="ECO:0000256" key="3">
    <source>
        <dbReference type="RuleBase" id="RU003829"/>
    </source>
</evidence>
<evidence type="ECO:0000313" key="5">
    <source>
        <dbReference type="EMBL" id="KHN26476.1"/>
    </source>
</evidence>
<dbReference type="PROSITE" id="PS50069">
    <property type="entry name" value="CULLIN_2"/>
    <property type="match status" value="1"/>
</dbReference>
<dbReference type="SUPFAM" id="SSF74788">
    <property type="entry name" value="Cullin repeat-like"/>
    <property type="match status" value="1"/>
</dbReference>
<comment type="similarity">
    <text evidence="1 2 3">Belongs to the cullin family.</text>
</comment>
<dbReference type="Proteomes" id="UP000053555">
    <property type="component" value="Unassembled WGS sequence"/>
</dbReference>
<organism evidence="5">
    <name type="scientific">Glycine soja</name>
    <name type="common">Wild soybean</name>
    <dbReference type="NCBI Taxonomy" id="3848"/>
    <lineage>
        <taxon>Eukaryota</taxon>
        <taxon>Viridiplantae</taxon>
        <taxon>Streptophyta</taxon>
        <taxon>Embryophyta</taxon>
        <taxon>Tracheophyta</taxon>
        <taxon>Spermatophyta</taxon>
        <taxon>Magnoliopsida</taxon>
        <taxon>eudicotyledons</taxon>
        <taxon>Gunneridae</taxon>
        <taxon>Pentapetalae</taxon>
        <taxon>rosids</taxon>
        <taxon>fabids</taxon>
        <taxon>Fabales</taxon>
        <taxon>Fabaceae</taxon>
        <taxon>Papilionoideae</taxon>
        <taxon>50 kb inversion clade</taxon>
        <taxon>NPAAA clade</taxon>
        <taxon>indigoferoid/millettioid clade</taxon>
        <taxon>Phaseoleae</taxon>
        <taxon>Glycine</taxon>
        <taxon>Glycine subgen. Soja</taxon>
    </lineage>
</organism>
<feature type="domain" description="Cullin family profile" evidence="4">
    <location>
        <begin position="77"/>
        <end position="140"/>
    </location>
</feature>
<dbReference type="EMBL" id="KN653867">
    <property type="protein sequence ID" value="KHN26476.1"/>
    <property type="molecule type" value="Genomic_DNA"/>
</dbReference>
<evidence type="ECO:0000256" key="2">
    <source>
        <dbReference type="PROSITE-ProRule" id="PRU00330"/>
    </source>
</evidence>
<sequence length="140" mass="16820">MLRELEKRWVNHKIMAEECLKREKDRVAHYLHSSSEPKLLEVFVQKVIELHDKYLAYVNDCFQNHTLFYKALKEAFEVVELLAYISDKDLFAEFYRKKLARRLLFDKSANDDHERCILTKLKQQYGGQFTSKMEGMVNHF</sequence>
<dbReference type="InterPro" id="IPR036317">
    <property type="entry name" value="Cullin_homology_sf"/>
</dbReference>
<name>A0A0B2QXS7_GLYSO</name>
<dbReference type="AlphaFoldDB" id="A0A0B2QXS7"/>
<dbReference type="InterPro" id="IPR001373">
    <property type="entry name" value="Cullin_N"/>
</dbReference>
<reference evidence="5" key="1">
    <citation type="submission" date="2014-07" db="EMBL/GenBank/DDBJ databases">
        <title>Identification of a novel salt tolerance gene in wild soybean by whole-genome sequencing.</title>
        <authorList>
            <person name="Lam H.-M."/>
            <person name="Qi X."/>
            <person name="Li M.-W."/>
            <person name="Liu X."/>
            <person name="Xie M."/>
            <person name="Ni M."/>
            <person name="Xu X."/>
        </authorList>
    </citation>
    <scope>NUCLEOTIDE SEQUENCE [LARGE SCALE GENOMIC DNA]</scope>
    <source>
        <tissue evidence="5">Root</tissue>
    </source>
</reference>
<evidence type="ECO:0000256" key="1">
    <source>
        <dbReference type="ARBA" id="ARBA00006019"/>
    </source>
</evidence>
<proteinExistence type="inferred from homology"/>
<gene>
    <name evidence="5" type="ORF">glysoja_048544</name>
</gene>
<dbReference type="SMART" id="SM00182">
    <property type="entry name" value="CULLIN"/>
    <property type="match status" value="1"/>
</dbReference>
<dbReference type="InterPro" id="IPR016158">
    <property type="entry name" value="Cullin_homology"/>
</dbReference>
<dbReference type="GO" id="GO:0031625">
    <property type="term" value="F:ubiquitin protein ligase binding"/>
    <property type="evidence" value="ECO:0007669"/>
    <property type="project" value="InterPro"/>
</dbReference>
<dbReference type="InterPro" id="IPR016159">
    <property type="entry name" value="Cullin_repeat-like_dom_sf"/>
</dbReference>
<dbReference type="Gene3D" id="1.20.1310.10">
    <property type="entry name" value="Cullin Repeats"/>
    <property type="match status" value="1"/>
</dbReference>
<accession>A0A0B2QXS7</accession>
<dbReference type="Pfam" id="PF00888">
    <property type="entry name" value="Cullin"/>
    <property type="match status" value="1"/>
</dbReference>
<dbReference type="InterPro" id="IPR045093">
    <property type="entry name" value="Cullin"/>
</dbReference>
<dbReference type="SUPFAM" id="SSF75632">
    <property type="entry name" value="Cullin homology domain"/>
    <property type="match status" value="1"/>
</dbReference>
<evidence type="ECO:0000259" key="4">
    <source>
        <dbReference type="PROSITE" id="PS50069"/>
    </source>
</evidence>
<protein>
    <submittedName>
        <fullName evidence="5">Cullin-1</fullName>
    </submittedName>
</protein>